<dbReference type="Gene3D" id="3.30.830.10">
    <property type="entry name" value="Metalloenzyme, LuxS/M16 peptidase-like"/>
    <property type="match status" value="2"/>
</dbReference>
<protein>
    <submittedName>
        <fullName evidence="4">Insulinase family protein</fullName>
    </submittedName>
</protein>
<accession>A0A6P1YFX8</accession>
<comment type="similarity">
    <text evidence="1">Belongs to the peptidase M16 family.</text>
</comment>
<evidence type="ECO:0000256" key="1">
    <source>
        <dbReference type="ARBA" id="ARBA00007261"/>
    </source>
</evidence>
<proteinExistence type="inferred from homology"/>
<evidence type="ECO:0000313" key="4">
    <source>
        <dbReference type="EMBL" id="QIB28007.1"/>
    </source>
</evidence>
<dbReference type="PANTHER" id="PTHR11851:SF49">
    <property type="entry name" value="MITOCHONDRIAL-PROCESSING PEPTIDASE SUBUNIT ALPHA"/>
    <property type="match status" value="1"/>
</dbReference>
<dbReference type="Pfam" id="PF05193">
    <property type="entry name" value="Peptidase_M16_C"/>
    <property type="match status" value="1"/>
</dbReference>
<dbReference type="GO" id="GO:0046872">
    <property type="term" value="F:metal ion binding"/>
    <property type="evidence" value="ECO:0007669"/>
    <property type="project" value="InterPro"/>
</dbReference>
<evidence type="ECO:0000259" key="3">
    <source>
        <dbReference type="Pfam" id="PF05193"/>
    </source>
</evidence>
<dbReference type="KEGG" id="cazo:G3A45_12420"/>
<name>A0A6P1YFX8_9FIRM</name>
<feature type="domain" description="Peptidase M16 N-terminal" evidence="2">
    <location>
        <begin position="14"/>
        <end position="143"/>
    </location>
</feature>
<evidence type="ECO:0000313" key="5">
    <source>
        <dbReference type="Proteomes" id="UP000464452"/>
    </source>
</evidence>
<dbReference type="PANTHER" id="PTHR11851">
    <property type="entry name" value="METALLOPROTEASE"/>
    <property type="match status" value="1"/>
</dbReference>
<feature type="domain" description="Peptidase M16 C-terminal" evidence="3">
    <location>
        <begin position="168"/>
        <end position="343"/>
    </location>
</feature>
<dbReference type="InterPro" id="IPR011765">
    <property type="entry name" value="Pept_M16_N"/>
</dbReference>
<sequence>MYEIMNVYLENGLKVVLHNVPNAKTVSCGLWVRQGSSYENDNTSGLSHLLEHMIVASKNYGSENNLIDKITSQGIVYNATTTKEFTSYYLSGLSSNIDLCIDILSRLIIDFDEIDDETFENEKKVVEREAIGYYSSFKQIMERSAQALWGNTGTGRIIVGDINNIKSATKEQVKLLYEQRYTPENSCLVIVGGMEYNKTLEIIKKCFGRWEDTNTKRIEEKVNKDPGIYLNVQEGGANSILSICFKVPAFNSPYRHGIEVISLILGDGGVKSRLAKEIRVKRGLAYIINSFENFYENRGILGFTSVCAHDAVNKVAEVMMEQLSRCINEGFTDDEIQGAKNKLITKRILGLENVADHLKFLGKCACYNCNFSLEQEIRNIKKVNSENLKYIAKEVINESNIGLAAIGDIDIDKLLQVIKIN</sequence>
<dbReference type="EMBL" id="CP048617">
    <property type="protein sequence ID" value="QIB28007.1"/>
    <property type="molecule type" value="Genomic_DNA"/>
</dbReference>
<dbReference type="SUPFAM" id="SSF63411">
    <property type="entry name" value="LuxS/MPP-like metallohydrolase"/>
    <property type="match status" value="2"/>
</dbReference>
<gene>
    <name evidence="4" type="ORF">G3A45_12420</name>
</gene>
<evidence type="ECO:0000259" key="2">
    <source>
        <dbReference type="Pfam" id="PF00675"/>
    </source>
</evidence>
<dbReference type="InterPro" id="IPR007863">
    <property type="entry name" value="Peptidase_M16_C"/>
</dbReference>
<dbReference type="RefSeq" id="WP_163235933.1">
    <property type="nucleotide sequence ID" value="NZ_CP048617.1"/>
</dbReference>
<dbReference type="Proteomes" id="UP000464452">
    <property type="component" value="Chromosome"/>
</dbReference>
<dbReference type="InterPro" id="IPR011249">
    <property type="entry name" value="Metalloenz_LuxS/M16"/>
</dbReference>
<organism evidence="4 5">
    <name type="scientific">Caloranaerobacter azorensis</name>
    <dbReference type="NCBI Taxonomy" id="116090"/>
    <lineage>
        <taxon>Bacteria</taxon>
        <taxon>Bacillati</taxon>
        <taxon>Bacillota</taxon>
        <taxon>Tissierellia</taxon>
        <taxon>Tissierellales</taxon>
        <taxon>Thermohalobacteraceae</taxon>
        <taxon>Caloranaerobacter</taxon>
    </lineage>
</organism>
<dbReference type="Pfam" id="PF00675">
    <property type="entry name" value="Peptidase_M16"/>
    <property type="match status" value="1"/>
</dbReference>
<dbReference type="InterPro" id="IPR050361">
    <property type="entry name" value="MPP/UQCRC_Complex"/>
</dbReference>
<dbReference type="AlphaFoldDB" id="A0A6P1YFX8"/>
<reference evidence="4 5" key="1">
    <citation type="submission" date="2020-02" db="EMBL/GenBank/DDBJ databases">
        <title>Thermophilic hydrogen producing bacteria, Caloranaerobacter azorensis.</title>
        <authorList>
            <person name="Baek K."/>
        </authorList>
    </citation>
    <scope>NUCLEOTIDE SEQUENCE [LARGE SCALE GENOMIC DNA]</scope>
    <source>
        <strain evidence="4 5">T3-1</strain>
    </source>
</reference>